<accession>A0A540KCA8</accession>
<keyword evidence="3" id="KW-1185">Reference proteome</keyword>
<proteinExistence type="predicted"/>
<evidence type="ECO:0000313" key="3">
    <source>
        <dbReference type="Proteomes" id="UP000315295"/>
    </source>
</evidence>
<feature type="compositionally biased region" description="Basic residues" evidence="1">
    <location>
        <begin position="38"/>
        <end position="50"/>
    </location>
</feature>
<dbReference type="AlphaFoldDB" id="A0A540KCA8"/>
<organism evidence="2 3">
    <name type="scientific">Malus baccata</name>
    <name type="common">Siberian crab apple</name>
    <name type="synonym">Pyrus baccata</name>
    <dbReference type="NCBI Taxonomy" id="106549"/>
    <lineage>
        <taxon>Eukaryota</taxon>
        <taxon>Viridiplantae</taxon>
        <taxon>Streptophyta</taxon>
        <taxon>Embryophyta</taxon>
        <taxon>Tracheophyta</taxon>
        <taxon>Spermatophyta</taxon>
        <taxon>Magnoliopsida</taxon>
        <taxon>eudicotyledons</taxon>
        <taxon>Gunneridae</taxon>
        <taxon>Pentapetalae</taxon>
        <taxon>rosids</taxon>
        <taxon>fabids</taxon>
        <taxon>Rosales</taxon>
        <taxon>Rosaceae</taxon>
        <taxon>Amygdaloideae</taxon>
        <taxon>Maleae</taxon>
        <taxon>Malus</taxon>
    </lineage>
</organism>
<feature type="region of interest" description="Disordered" evidence="1">
    <location>
        <begin position="34"/>
        <end position="60"/>
    </location>
</feature>
<reference evidence="2 3" key="1">
    <citation type="journal article" date="2019" name="G3 (Bethesda)">
        <title>Sequencing of a Wild Apple (Malus baccata) Genome Unravels the Differences Between Cultivated and Wild Apple Species Regarding Disease Resistance and Cold Tolerance.</title>
        <authorList>
            <person name="Chen X."/>
        </authorList>
    </citation>
    <scope>NUCLEOTIDE SEQUENCE [LARGE SCALE GENOMIC DNA]</scope>
    <source>
        <strain evidence="3">cv. Shandingzi</strain>
        <tissue evidence="2">Leaves</tissue>
    </source>
</reference>
<evidence type="ECO:0000313" key="2">
    <source>
        <dbReference type="EMBL" id="TQD71855.1"/>
    </source>
</evidence>
<sequence>MEVAVVPRLQPSSPVVFQMESCIMRIERDGFGDAVSHKTGRNRRKSRQWKKGSTAAKGSGNVLRRRCLSTDSRQTEQPTLLTRGVVLKPGSSSCYDAHRQQQPPIALLLLKKKKMKKRGSLDGLFDRPDIFLSLQDTPPKRSKPQNDNGKAGSSSMACMFIDFAQTSAFALRRCHLLSHACYRSPLQALRMAQQNAQNGTHEVKVVILQGLKIRLH</sequence>
<dbReference type="EMBL" id="VIEB01001482">
    <property type="protein sequence ID" value="TQD71855.1"/>
    <property type="molecule type" value="Genomic_DNA"/>
</dbReference>
<protein>
    <submittedName>
        <fullName evidence="2">Uncharacterized protein</fullName>
    </submittedName>
</protein>
<dbReference type="Proteomes" id="UP000315295">
    <property type="component" value="Unassembled WGS sequence"/>
</dbReference>
<gene>
    <name evidence="2" type="ORF">C1H46_042614</name>
</gene>
<comment type="caution">
    <text evidence="2">The sequence shown here is derived from an EMBL/GenBank/DDBJ whole genome shotgun (WGS) entry which is preliminary data.</text>
</comment>
<name>A0A540KCA8_MALBA</name>
<evidence type="ECO:0000256" key="1">
    <source>
        <dbReference type="SAM" id="MobiDB-lite"/>
    </source>
</evidence>